<dbReference type="AlphaFoldDB" id="A0A7S3MX83"/>
<evidence type="ECO:0000313" key="2">
    <source>
        <dbReference type="EMBL" id="CAE0322696.1"/>
    </source>
</evidence>
<protein>
    <submittedName>
        <fullName evidence="2">Uncharacterized protein</fullName>
    </submittedName>
</protein>
<dbReference type="EMBL" id="HBIH01008004">
    <property type="protein sequence ID" value="CAE0322696.1"/>
    <property type="molecule type" value="Transcribed_RNA"/>
</dbReference>
<gene>
    <name evidence="1" type="ORF">SINC0208_LOCUS3274</name>
    <name evidence="2" type="ORF">SINC0208_LOCUS3280</name>
</gene>
<name>A0A7S3MX83_9SPIT</name>
<dbReference type="EMBL" id="HBIH01007992">
    <property type="protein sequence ID" value="CAE0322690.1"/>
    <property type="molecule type" value="Transcribed_RNA"/>
</dbReference>
<proteinExistence type="predicted"/>
<reference evidence="2" key="1">
    <citation type="submission" date="2021-01" db="EMBL/GenBank/DDBJ databases">
        <authorList>
            <person name="Corre E."/>
            <person name="Pelletier E."/>
            <person name="Niang G."/>
            <person name="Scheremetjew M."/>
            <person name="Finn R."/>
            <person name="Kale V."/>
            <person name="Holt S."/>
            <person name="Cochrane G."/>
            <person name="Meng A."/>
            <person name="Brown T."/>
            <person name="Cohen L."/>
        </authorList>
    </citation>
    <scope>NUCLEOTIDE SEQUENCE</scope>
    <source>
        <strain evidence="2">S3</strain>
    </source>
</reference>
<accession>A0A7S3MX83</accession>
<sequence length="421" mass="46371">MLRLLPRRSFNGALRRQRLALVHGRVVHLAGFAQVADCVTNVANRQEATSSLINSEGAGLNAVGVGEGLRRIFVGTSGHQEVASVGMHHRILRLKENQLLEIQEGLRSISNKVGALASEQIGVKLLVVELDYLREVGDRFLEHREAGVAPTLVQEVGGVGLFFSTRHSFDVDNSINIAEGFIEIVEVEPDVTSRKEQVPVLRGYGQALVDYLEGFPEGILLGRIISIRCGEQLVVAAHLHILLVTPLFPAVFAFLLLDEPLTPLLLAVAPRLQLLGRGDFDLGVGHDLPVLVESGLLLLLLKVPEVSRGEVPSSKVGGLFKLTKLVEVFEHFLLKHLLLAGDVLLDLQADLHLDGIDGPVPDNILILWEFQLDSLHPHQLLVVFHEIPRLRLRNLWLNSQHLGELSVEVRDLVEVFFLQGS</sequence>
<evidence type="ECO:0000313" key="1">
    <source>
        <dbReference type="EMBL" id="CAE0322690.1"/>
    </source>
</evidence>
<organism evidence="2">
    <name type="scientific">Strombidium inclinatum</name>
    <dbReference type="NCBI Taxonomy" id="197538"/>
    <lineage>
        <taxon>Eukaryota</taxon>
        <taxon>Sar</taxon>
        <taxon>Alveolata</taxon>
        <taxon>Ciliophora</taxon>
        <taxon>Intramacronucleata</taxon>
        <taxon>Spirotrichea</taxon>
        <taxon>Oligotrichia</taxon>
        <taxon>Strombidiidae</taxon>
        <taxon>Strombidium</taxon>
    </lineage>
</organism>